<feature type="transmembrane region" description="Helical" evidence="10">
    <location>
        <begin position="63"/>
        <end position="82"/>
    </location>
</feature>
<gene>
    <name evidence="10 11" type="primary">crcB</name>
    <name evidence="10" type="synonym">fluC</name>
    <name evidence="11" type="ORF">FSW04_18090</name>
</gene>
<dbReference type="Pfam" id="PF02537">
    <property type="entry name" value="CRCB"/>
    <property type="match status" value="1"/>
</dbReference>
<keyword evidence="12" id="KW-1185">Reference proteome</keyword>
<dbReference type="AlphaFoldDB" id="A0A5B8UC75"/>
<proteinExistence type="inferred from homology"/>
<keyword evidence="5 10" id="KW-0472">Membrane</keyword>
<evidence type="ECO:0000256" key="9">
    <source>
        <dbReference type="ARBA" id="ARBA00049940"/>
    </source>
</evidence>
<feature type="binding site" evidence="10">
    <location>
        <position position="75"/>
    </location>
    <ligand>
        <name>Na(+)</name>
        <dbReference type="ChEBI" id="CHEBI:29101"/>
        <note>structural</note>
    </ligand>
</feature>
<comment type="function">
    <text evidence="9 10">Fluoride-specific ion channel. Important for reducing fluoride concentration in the cell, thus reducing its toxicity.</text>
</comment>
<comment type="similarity">
    <text evidence="7 10">Belongs to the fluoride channel Fluc/FEX (TC 1.A.43) family.</text>
</comment>
<sequence>MTVLTWIGVGVFGALGAYARFSVAGVVTSRRPSDFPFGTFVVNLTGGSVLGLLTGLAVHGDVLLVFGTGLLGAYTTFSTWMVEAQRLGEDGDWATMWLYLLGSMLAGLATTGLGWIIGHAIR</sequence>
<keyword evidence="10" id="KW-0479">Metal-binding</keyword>
<comment type="activity regulation">
    <text evidence="10">Na(+) is not transported, but it plays an essential structural role and its presence is essential for fluoride channel function.</text>
</comment>
<comment type="subcellular location">
    <subcellularLocation>
        <location evidence="1 10">Cell membrane</location>
        <topology evidence="1 10">Multi-pass membrane protein</topology>
    </subcellularLocation>
</comment>
<dbReference type="OrthoDB" id="5148600at2"/>
<dbReference type="GO" id="GO:0005886">
    <property type="term" value="C:plasma membrane"/>
    <property type="evidence" value="ECO:0007669"/>
    <property type="project" value="UniProtKB-SubCell"/>
</dbReference>
<evidence type="ECO:0000256" key="7">
    <source>
        <dbReference type="ARBA" id="ARBA00035120"/>
    </source>
</evidence>
<dbReference type="HAMAP" id="MF_00454">
    <property type="entry name" value="FluC"/>
    <property type="match status" value="1"/>
</dbReference>
<evidence type="ECO:0000256" key="1">
    <source>
        <dbReference type="ARBA" id="ARBA00004651"/>
    </source>
</evidence>
<comment type="catalytic activity">
    <reaction evidence="8">
        <text>fluoride(in) = fluoride(out)</text>
        <dbReference type="Rhea" id="RHEA:76159"/>
        <dbReference type="ChEBI" id="CHEBI:17051"/>
    </reaction>
    <physiologicalReaction direction="left-to-right" evidence="8">
        <dbReference type="Rhea" id="RHEA:76160"/>
    </physiologicalReaction>
</comment>
<protein>
    <recommendedName>
        <fullName evidence="10">Fluoride-specific ion channel FluC</fullName>
    </recommendedName>
</protein>
<reference evidence="11 12" key="1">
    <citation type="journal article" date="2018" name="J. Microbiol.">
        <title>Baekduia soli gen. nov., sp. nov., a novel bacterium isolated from the soil of Baekdu Mountain and proposal of a novel family name, Baekduiaceae fam. nov.</title>
        <authorList>
            <person name="An D.S."/>
            <person name="Siddiqi M.Z."/>
            <person name="Kim K.H."/>
            <person name="Yu H.S."/>
            <person name="Im W.T."/>
        </authorList>
    </citation>
    <scope>NUCLEOTIDE SEQUENCE [LARGE SCALE GENOMIC DNA]</scope>
    <source>
        <strain evidence="11 12">BR7-21</strain>
    </source>
</reference>
<evidence type="ECO:0000313" key="11">
    <source>
        <dbReference type="EMBL" id="QEC50819.1"/>
    </source>
</evidence>
<keyword evidence="10" id="KW-0813">Transport</keyword>
<keyword evidence="6 10" id="KW-0407">Ion channel</keyword>
<dbReference type="NCBIfam" id="NF010824">
    <property type="entry name" value="PRK14228.1"/>
    <property type="match status" value="1"/>
</dbReference>
<dbReference type="GO" id="GO:0140114">
    <property type="term" value="P:cellular detoxification of fluoride"/>
    <property type="evidence" value="ECO:0007669"/>
    <property type="project" value="UniProtKB-UniRule"/>
</dbReference>
<dbReference type="PANTHER" id="PTHR28259:SF1">
    <property type="entry name" value="FLUORIDE EXPORT PROTEIN 1-RELATED"/>
    <property type="match status" value="1"/>
</dbReference>
<keyword evidence="10" id="KW-0406">Ion transport</keyword>
<dbReference type="Proteomes" id="UP000321805">
    <property type="component" value="Chromosome"/>
</dbReference>
<dbReference type="InterPro" id="IPR003691">
    <property type="entry name" value="FluC"/>
</dbReference>
<keyword evidence="4 10" id="KW-1133">Transmembrane helix</keyword>
<evidence type="ECO:0000256" key="8">
    <source>
        <dbReference type="ARBA" id="ARBA00035585"/>
    </source>
</evidence>
<evidence type="ECO:0000256" key="2">
    <source>
        <dbReference type="ARBA" id="ARBA00022475"/>
    </source>
</evidence>
<organism evidence="11 12">
    <name type="scientific">Baekduia soli</name>
    <dbReference type="NCBI Taxonomy" id="496014"/>
    <lineage>
        <taxon>Bacteria</taxon>
        <taxon>Bacillati</taxon>
        <taxon>Actinomycetota</taxon>
        <taxon>Thermoleophilia</taxon>
        <taxon>Solirubrobacterales</taxon>
        <taxon>Baekduiaceae</taxon>
        <taxon>Baekduia</taxon>
    </lineage>
</organism>
<evidence type="ECO:0000256" key="3">
    <source>
        <dbReference type="ARBA" id="ARBA00022692"/>
    </source>
</evidence>
<dbReference type="GO" id="GO:0046872">
    <property type="term" value="F:metal ion binding"/>
    <property type="evidence" value="ECO:0007669"/>
    <property type="project" value="UniProtKB-KW"/>
</dbReference>
<evidence type="ECO:0000256" key="6">
    <source>
        <dbReference type="ARBA" id="ARBA00023303"/>
    </source>
</evidence>
<feature type="transmembrane region" description="Helical" evidence="10">
    <location>
        <begin position="94"/>
        <end position="117"/>
    </location>
</feature>
<keyword evidence="3 10" id="KW-0812">Transmembrane</keyword>
<accession>A0A5B8UC75</accession>
<dbReference type="PANTHER" id="PTHR28259">
    <property type="entry name" value="FLUORIDE EXPORT PROTEIN 1-RELATED"/>
    <property type="match status" value="1"/>
</dbReference>
<keyword evidence="2 10" id="KW-1003">Cell membrane</keyword>
<evidence type="ECO:0000256" key="10">
    <source>
        <dbReference type="HAMAP-Rule" id="MF_00454"/>
    </source>
</evidence>
<name>A0A5B8UC75_9ACTN</name>
<evidence type="ECO:0000313" key="12">
    <source>
        <dbReference type="Proteomes" id="UP000321805"/>
    </source>
</evidence>
<evidence type="ECO:0000256" key="4">
    <source>
        <dbReference type="ARBA" id="ARBA00022989"/>
    </source>
</evidence>
<dbReference type="KEGG" id="bsol:FSW04_18090"/>
<evidence type="ECO:0000256" key="5">
    <source>
        <dbReference type="ARBA" id="ARBA00023136"/>
    </source>
</evidence>
<dbReference type="GO" id="GO:0062054">
    <property type="term" value="F:fluoride channel activity"/>
    <property type="evidence" value="ECO:0007669"/>
    <property type="project" value="UniProtKB-UniRule"/>
</dbReference>
<feature type="binding site" evidence="10">
    <location>
        <position position="72"/>
    </location>
    <ligand>
        <name>Na(+)</name>
        <dbReference type="ChEBI" id="CHEBI:29101"/>
        <note>structural</note>
    </ligand>
</feature>
<keyword evidence="10" id="KW-0915">Sodium</keyword>
<dbReference type="EMBL" id="CP042430">
    <property type="protein sequence ID" value="QEC50819.1"/>
    <property type="molecule type" value="Genomic_DNA"/>
</dbReference>
<feature type="transmembrane region" description="Helical" evidence="10">
    <location>
        <begin position="35"/>
        <end position="56"/>
    </location>
</feature>